<dbReference type="InterPro" id="IPR050832">
    <property type="entry name" value="Bact_Acetyltransf"/>
</dbReference>
<dbReference type="NCBIfam" id="NF040501">
    <property type="entry name" value="resist_ArsN2"/>
    <property type="match status" value="1"/>
</dbReference>
<dbReference type="SUPFAM" id="SSF55729">
    <property type="entry name" value="Acyl-CoA N-acyltransferases (Nat)"/>
    <property type="match status" value="1"/>
</dbReference>
<reference evidence="4" key="1">
    <citation type="submission" date="2022-05" db="EMBL/GenBank/DDBJ databases">
        <title>Sphingomonas sp. strain RMG20 Genome sequencing and assembly.</title>
        <authorList>
            <person name="Kim I."/>
        </authorList>
    </citation>
    <scope>NUCLEOTIDE SEQUENCE</scope>
    <source>
        <strain evidence="4">RMG20</strain>
    </source>
</reference>
<name>A0ABY4TVK9_9SPHN</name>
<dbReference type="PANTHER" id="PTHR43877">
    <property type="entry name" value="AMINOALKYLPHOSPHONATE N-ACETYLTRANSFERASE-RELATED-RELATED"/>
    <property type="match status" value="1"/>
</dbReference>
<dbReference type="PROSITE" id="PS51186">
    <property type="entry name" value="GNAT"/>
    <property type="match status" value="1"/>
</dbReference>
<organism evidence="4 5">
    <name type="scientific">Sphingomonas donggukensis</name>
    <dbReference type="NCBI Taxonomy" id="2949093"/>
    <lineage>
        <taxon>Bacteria</taxon>
        <taxon>Pseudomonadati</taxon>
        <taxon>Pseudomonadota</taxon>
        <taxon>Alphaproteobacteria</taxon>
        <taxon>Sphingomonadales</taxon>
        <taxon>Sphingomonadaceae</taxon>
        <taxon>Sphingomonas</taxon>
    </lineage>
</organism>
<dbReference type="InterPro" id="IPR000182">
    <property type="entry name" value="GNAT_dom"/>
</dbReference>
<dbReference type="CDD" id="cd04301">
    <property type="entry name" value="NAT_SF"/>
    <property type="match status" value="1"/>
</dbReference>
<feature type="domain" description="N-acetyltransferase" evidence="3">
    <location>
        <begin position="1"/>
        <end position="134"/>
    </location>
</feature>
<dbReference type="RefSeq" id="WP_250752576.1">
    <property type="nucleotide sequence ID" value="NZ_CP098401.1"/>
</dbReference>
<keyword evidence="2" id="KW-0012">Acyltransferase</keyword>
<sequence length="143" mass="14877">MIATAIDASSLADLATELEAAGLVVSDLADPDRRFFRFEDAAGVVGYGGVEGLGADRLVRSLVVTANRRGQGLGAAMLAAIERAAADDGAASLYMLTTTAEPFFRGRGYETARRDDAPAAIASSAEFRTLCPASATFLCKRIA</sequence>
<dbReference type="Gene3D" id="3.40.630.30">
    <property type="match status" value="1"/>
</dbReference>
<gene>
    <name evidence="4" type="primary">arsN2</name>
    <name evidence="4" type="ORF">M9980_01380</name>
</gene>
<evidence type="ECO:0000313" key="5">
    <source>
        <dbReference type="Proteomes" id="UP001055580"/>
    </source>
</evidence>
<evidence type="ECO:0000259" key="3">
    <source>
        <dbReference type="PROSITE" id="PS51186"/>
    </source>
</evidence>
<evidence type="ECO:0000256" key="2">
    <source>
        <dbReference type="ARBA" id="ARBA00023315"/>
    </source>
</evidence>
<keyword evidence="5" id="KW-1185">Reference proteome</keyword>
<evidence type="ECO:0000256" key="1">
    <source>
        <dbReference type="ARBA" id="ARBA00022679"/>
    </source>
</evidence>
<dbReference type="EMBL" id="CP098401">
    <property type="protein sequence ID" value="URW75910.1"/>
    <property type="molecule type" value="Genomic_DNA"/>
</dbReference>
<dbReference type="Proteomes" id="UP001055580">
    <property type="component" value="Chromosome"/>
</dbReference>
<accession>A0ABY4TVK9</accession>
<proteinExistence type="predicted"/>
<dbReference type="Pfam" id="PF13508">
    <property type="entry name" value="Acetyltransf_7"/>
    <property type="match status" value="1"/>
</dbReference>
<keyword evidence="1" id="KW-0808">Transferase</keyword>
<dbReference type="InterPro" id="IPR016181">
    <property type="entry name" value="Acyl_CoA_acyltransferase"/>
</dbReference>
<protein>
    <submittedName>
        <fullName evidence="4">Arsenic resistance N-acetyltransferase ArsN2</fullName>
    </submittedName>
</protein>
<evidence type="ECO:0000313" key="4">
    <source>
        <dbReference type="EMBL" id="URW75910.1"/>
    </source>
</evidence>